<dbReference type="InterPro" id="IPR011527">
    <property type="entry name" value="ABC1_TM_dom"/>
</dbReference>
<dbReference type="OrthoDB" id="9806127at2"/>
<feature type="domain" description="ABC transporter" evidence="13">
    <location>
        <begin position="330"/>
        <end position="565"/>
    </location>
</feature>
<feature type="transmembrane region" description="Helical" evidence="12">
    <location>
        <begin position="51"/>
        <end position="76"/>
    </location>
</feature>
<dbReference type="Gene3D" id="1.20.1560.10">
    <property type="entry name" value="ABC transporter type 1, transmembrane domain"/>
    <property type="match status" value="1"/>
</dbReference>
<proteinExistence type="predicted"/>
<gene>
    <name evidence="15" type="ORF">SAMN05216466_12084</name>
</gene>
<dbReference type="InterPro" id="IPR027417">
    <property type="entry name" value="P-loop_NTPase"/>
</dbReference>
<dbReference type="GO" id="GO:0005886">
    <property type="term" value="C:plasma membrane"/>
    <property type="evidence" value="ECO:0007669"/>
    <property type="project" value="UniProtKB-SubCell"/>
</dbReference>
<dbReference type="EMBL" id="FNCJ01000020">
    <property type="protein sequence ID" value="SDI29980.1"/>
    <property type="molecule type" value="Genomic_DNA"/>
</dbReference>
<feature type="domain" description="ABC transmembrane type-1" evidence="14">
    <location>
        <begin position="18"/>
        <end position="288"/>
    </location>
</feature>
<dbReference type="GO" id="GO:0034040">
    <property type="term" value="F:ATPase-coupled lipid transmembrane transporter activity"/>
    <property type="evidence" value="ECO:0007669"/>
    <property type="project" value="TreeGrafter"/>
</dbReference>
<dbReference type="InterPro" id="IPR017871">
    <property type="entry name" value="ABC_transporter-like_CS"/>
</dbReference>
<dbReference type="Pfam" id="PF00005">
    <property type="entry name" value="ABC_tran"/>
    <property type="match status" value="1"/>
</dbReference>
<sequence length="570" mass="60397">MEIKLVKLIGRLGVRTNVALGVAVSAGYVLQGVLLAFALTEIYQGGGTIDTIRWIAAAAAAVAVRCALVWAAEVAAQRTARNVRRQLRERLLQKLFDLGPGFAARSKAGDLQSTIVGGVEALEVYYSGYVPAVFIALISCTGVVLCLAYFDWRAALLLAVFVVALPVVDRLWLRWRMPKSSGVFAALGEFGAYLLDSLQGIATLKAFGASAIRRDSLAKRAAELRRESMATLSVTLARTGLTALVSLGGFAIVVGAVAWRASAGEVGSLVVLATLFLAREAFRPLERLEKSLHAAWAAGGAAAPIMALLAEVPSVQEPAAPMPAPARADIVFDSVSFTYPGSDAPALNSTSFSVPERGFVALVGPSGAGKSTVAALLLRFFDPQAGSIRVGGIDIRKLSSGDLRDLISVVPQETYLFHGTIEDNLRIAKPDATSEEIRAVAKAAHIDAFIESLPQGYATEVGERGAQMSGGQRQRIAIARALLKDTPILLLDEATSNVDPASEKAIQQALAEQARQRTTVVIAHRMSTIRDADSILVLEDGTVREAGRHADLAQRGGLYSRLVHANGELV</sequence>
<evidence type="ECO:0000256" key="10">
    <source>
        <dbReference type="ARBA" id="ARBA00023055"/>
    </source>
</evidence>
<evidence type="ECO:0000256" key="5">
    <source>
        <dbReference type="ARBA" id="ARBA00022692"/>
    </source>
</evidence>
<evidence type="ECO:0000256" key="8">
    <source>
        <dbReference type="ARBA" id="ARBA00022967"/>
    </source>
</evidence>
<evidence type="ECO:0000259" key="13">
    <source>
        <dbReference type="PROSITE" id="PS50893"/>
    </source>
</evidence>
<dbReference type="PANTHER" id="PTHR24221">
    <property type="entry name" value="ATP-BINDING CASSETTE SUB-FAMILY B"/>
    <property type="match status" value="1"/>
</dbReference>
<protein>
    <submittedName>
        <fullName evidence="15">ATP-binding cassette, subfamily C, CydCD</fullName>
    </submittedName>
</protein>
<keyword evidence="7 15" id="KW-0067">ATP-binding</keyword>
<dbReference type="SUPFAM" id="SSF90123">
    <property type="entry name" value="ABC transporter transmembrane region"/>
    <property type="match status" value="1"/>
</dbReference>
<dbReference type="RefSeq" id="WP_090691989.1">
    <property type="nucleotide sequence ID" value="NZ_CADERL010000011.1"/>
</dbReference>
<feature type="transmembrane region" description="Helical" evidence="12">
    <location>
        <begin position="129"/>
        <end position="150"/>
    </location>
</feature>
<dbReference type="SUPFAM" id="SSF52540">
    <property type="entry name" value="P-loop containing nucleoside triphosphate hydrolases"/>
    <property type="match status" value="1"/>
</dbReference>
<keyword evidence="4" id="KW-0997">Cell inner membrane</keyword>
<dbReference type="GO" id="GO:0140359">
    <property type="term" value="F:ABC-type transporter activity"/>
    <property type="evidence" value="ECO:0007669"/>
    <property type="project" value="InterPro"/>
</dbReference>
<dbReference type="SMART" id="SM00382">
    <property type="entry name" value="AAA"/>
    <property type="match status" value="1"/>
</dbReference>
<evidence type="ECO:0000256" key="2">
    <source>
        <dbReference type="ARBA" id="ARBA00022448"/>
    </source>
</evidence>
<feature type="transmembrane region" description="Helical" evidence="12">
    <location>
        <begin position="12"/>
        <end position="39"/>
    </location>
</feature>
<keyword evidence="2" id="KW-0813">Transport</keyword>
<keyword evidence="9 12" id="KW-1133">Transmembrane helix</keyword>
<evidence type="ECO:0000256" key="7">
    <source>
        <dbReference type="ARBA" id="ARBA00022840"/>
    </source>
</evidence>
<keyword evidence="6" id="KW-0547">Nucleotide-binding</keyword>
<keyword evidence="3" id="KW-1003">Cell membrane</keyword>
<accession>A0A1G8JH77</accession>
<dbReference type="InterPro" id="IPR036640">
    <property type="entry name" value="ABC1_TM_sf"/>
</dbReference>
<evidence type="ECO:0000313" key="16">
    <source>
        <dbReference type="Proteomes" id="UP000199706"/>
    </source>
</evidence>
<name>A0A1G8JH77_9BURK</name>
<dbReference type="GO" id="GO:0005524">
    <property type="term" value="F:ATP binding"/>
    <property type="evidence" value="ECO:0007669"/>
    <property type="project" value="UniProtKB-KW"/>
</dbReference>
<dbReference type="Gene3D" id="3.40.50.300">
    <property type="entry name" value="P-loop containing nucleotide triphosphate hydrolases"/>
    <property type="match status" value="1"/>
</dbReference>
<organism evidence="15 16">
    <name type="scientific">Paraburkholderia phenazinium</name>
    <dbReference type="NCBI Taxonomy" id="60549"/>
    <lineage>
        <taxon>Bacteria</taxon>
        <taxon>Pseudomonadati</taxon>
        <taxon>Pseudomonadota</taxon>
        <taxon>Betaproteobacteria</taxon>
        <taxon>Burkholderiales</taxon>
        <taxon>Burkholderiaceae</taxon>
        <taxon>Paraburkholderia</taxon>
    </lineage>
</organism>
<dbReference type="PROSITE" id="PS50893">
    <property type="entry name" value="ABC_TRANSPORTER_2"/>
    <property type="match status" value="1"/>
</dbReference>
<dbReference type="FunFam" id="3.40.50.300:FF:000221">
    <property type="entry name" value="Multidrug ABC transporter ATP-binding protein"/>
    <property type="match status" value="1"/>
</dbReference>
<reference evidence="15 16" key="1">
    <citation type="submission" date="2016-10" db="EMBL/GenBank/DDBJ databases">
        <authorList>
            <person name="de Groot N.N."/>
        </authorList>
    </citation>
    <scope>NUCLEOTIDE SEQUENCE [LARGE SCALE GENOMIC DNA]</scope>
    <source>
        <strain evidence="15 16">LMG 2247</strain>
    </source>
</reference>
<dbReference type="Pfam" id="PF00664">
    <property type="entry name" value="ABC_membrane"/>
    <property type="match status" value="1"/>
</dbReference>
<dbReference type="PROSITE" id="PS00211">
    <property type="entry name" value="ABC_TRANSPORTER_1"/>
    <property type="match status" value="1"/>
</dbReference>
<keyword evidence="8" id="KW-1278">Translocase</keyword>
<dbReference type="Proteomes" id="UP000199706">
    <property type="component" value="Unassembled WGS sequence"/>
</dbReference>
<evidence type="ECO:0000256" key="4">
    <source>
        <dbReference type="ARBA" id="ARBA00022519"/>
    </source>
</evidence>
<evidence type="ECO:0000256" key="9">
    <source>
        <dbReference type="ARBA" id="ARBA00022989"/>
    </source>
</evidence>
<evidence type="ECO:0000313" key="15">
    <source>
        <dbReference type="EMBL" id="SDI29980.1"/>
    </source>
</evidence>
<evidence type="ECO:0000256" key="1">
    <source>
        <dbReference type="ARBA" id="ARBA00004651"/>
    </source>
</evidence>
<dbReference type="PANTHER" id="PTHR24221:SF646">
    <property type="entry name" value="HAEMOLYSIN SECRETION ATP-BINDING PROTEIN"/>
    <property type="match status" value="1"/>
</dbReference>
<evidence type="ECO:0000256" key="11">
    <source>
        <dbReference type="ARBA" id="ARBA00023136"/>
    </source>
</evidence>
<dbReference type="AlphaFoldDB" id="A0A1G8JH77"/>
<evidence type="ECO:0000256" key="3">
    <source>
        <dbReference type="ARBA" id="ARBA00022475"/>
    </source>
</evidence>
<dbReference type="InterPro" id="IPR003593">
    <property type="entry name" value="AAA+_ATPase"/>
</dbReference>
<dbReference type="InterPro" id="IPR003439">
    <property type="entry name" value="ABC_transporter-like_ATP-bd"/>
</dbReference>
<evidence type="ECO:0000256" key="6">
    <source>
        <dbReference type="ARBA" id="ARBA00022741"/>
    </source>
</evidence>
<evidence type="ECO:0000256" key="12">
    <source>
        <dbReference type="SAM" id="Phobius"/>
    </source>
</evidence>
<keyword evidence="10" id="KW-0445">Lipid transport</keyword>
<dbReference type="InterPro" id="IPR039421">
    <property type="entry name" value="Type_1_exporter"/>
</dbReference>
<feature type="transmembrane region" description="Helical" evidence="12">
    <location>
        <begin position="235"/>
        <end position="259"/>
    </location>
</feature>
<keyword evidence="11 12" id="KW-0472">Membrane</keyword>
<comment type="subcellular location">
    <subcellularLocation>
        <location evidence="1">Cell membrane</location>
        <topology evidence="1">Multi-pass membrane protein</topology>
    </subcellularLocation>
</comment>
<feature type="transmembrane region" description="Helical" evidence="12">
    <location>
        <begin position="156"/>
        <end position="173"/>
    </location>
</feature>
<dbReference type="PROSITE" id="PS50929">
    <property type="entry name" value="ABC_TM1F"/>
    <property type="match status" value="1"/>
</dbReference>
<dbReference type="GO" id="GO:0016887">
    <property type="term" value="F:ATP hydrolysis activity"/>
    <property type="evidence" value="ECO:0007669"/>
    <property type="project" value="InterPro"/>
</dbReference>
<keyword evidence="5 12" id="KW-0812">Transmembrane</keyword>
<evidence type="ECO:0000259" key="14">
    <source>
        <dbReference type="PROSITE" id="PS50929"/>
    </source>
</evidence>